<keyword evidence="1" id="KW-0175">Coiled coil</keyword>
<evidence type="ECO:0000313" key="2">
    <source>
        <dbReference type="EMBL" id="KJU87092.1"/>
    </source>
</evidence>
<dbReference type="SUPFAM" id="SSF52980">
    <property type="entry name" value="Restriction endonuclease-like"/>
    <property type="match status" value="1"/>
</dbReference>
<reference evidence="2 3" key="1">
    <citation type="submission" date="2015-02" db="EMBL/GenBank/DDBJ databases">
        <title>Single-cell genomics of uncultivated deep-branching MTB reveals a conserved set of magnetosome genes.</title>
        <authorList>
            <person name="Kolinko S."/>
            <person name="Richter M."/>
            <person name="Glockner F.O."/>
            <person name="Brachmann A."/>
            <person name="Schuler D."/>
        </authorList>
    </citation>
    <scope>NUCLEOTIDE SEQUENCE [LARGE SCALE GENOMIC DNA]</scope>
    <source>
        <strain evidence="2">TM-1</strain>
    </source>
</reference>
<sequence>MEAKMMYVSTDETGRTETLAEVAGLLKELILRFEERDRQVATQLQQIEEQARQDREALRNALAKIDTQLVRFNVQSDTSGTIIPEQHKSKRLEKRTERTDKLLKELERESEWNDFVEDLAWSVLDEMFQERGIKFNSISHDIRCYSDDEQMQIGFSLLASGNQYAMAIFIRHTLTTKDIEGIEGIDEHIEKLSRFRQAFDNYADKQVIGAVAGIVIDEEVYRYACNAGLFVIGENPNILERERGDDMLRVLNDVKFVPRHF</sequence>
<accession>A0A0F3GZ25</accession>
<proteinExistence type="predicted"/>
<name>A0A0F3GZ25_9BACT</name>
<comment type="caution">
    <text evidence="2">The sequence shown here is derived from an EMBL/GenBank/DDBJ whole genome shotgun (WGS) entry which is preliminary data.</text>
</comment>
<evidence type="ECO:0000256" key="1">
    <source>
        <dbReference type="SAM" id="Coils"/>
    </source>
</evidence>
<gene>
    <name evidence="2" type="ORF">MBAV_000715</name>
</gene>
<feature type="coiled-coil region" evidence="1">
    <location>
        <begin position="41"/>
        <end position="109"/>
    </location>
</feature>
<evidence type="ECO:0000313" key="3">
    <source>
        <dbReference type="Proteomes" id="UP000033423"/>
    </source>
</evidence>
<dbReference type="AlphaFoldDB" id="A0A0F3GZ25"/>
<keyword evidence="3" id="KW-1185">Reference proteome</keyword>
<organism evidence="2 3">
    <name type="scientific">Candidatus Magnetobacterium bavaricum</name>
    <dbReference type="NCBI Taxonomy" id="29290"/>
    <lineage>
        <taxon>Bacteria</taxon>
        <taxon>Pseudomonadati</taxon>
        <taxon>Nitrospirota</taxon>
        <taxon>Thermodesulfovibrionia</taxon>
        <taxon>Thermodesulfovibrionales</taxon>
        <taxon>Candidatus Magnetobacteriaceae</taxon>
        <taxon>Candidatus Magnetobacterium</taxon>
    </lineage>
</organism>
<dbReference type="InterPro" id="IPR011335">
    <property type="entry name" value="Restrct_endonuc-II-like"/>
</dbReference>
<dbReference type="EMBL" id="LACI01000327">
    <property type="protein sequence ID" value="KJU87092.1"/>
    <property type="molecule type" value="Genomic_DNA"/>
</dbReference>
<protein>
    <submittedName>
        <fullName evidence="2">Uncharacterized protein</fullName>
    </submittedName>
</protein>
<dbReference type="Proteomes" id="UP000033423">
    <property type="component" value="Unassembled WGS sequence"/>
</dbReference>